<gene>
    <name evidence="2" type="ORF">L227DRAFT_573166</name>
</gene>
<dbReference type="Pfam" id="PF02558">
    <property type="entry name" value="ApbA"/>
    <property type="match status" value="1"/>
</dbReference>
<dbReference type="InterPro" id="IPR013332">
    <property type="entry name" value="KPR_N"/>
</dbReference>
<sequence length="153" mass="16842">MDVCVIGFGAIGALYAYALDKTKQARITAVCRSNFDVLQEHGLDIESDRLGNHASWKPYRVVRSLEEAADRSYAYIICSFKCIPDITTTPALLAPLLSRLSADPPTSTTTFVLLQNGIGIEDDLLEAVSKIKAPTHQEKPGLLMRTKLVRGRH</sequence>
<feature type="domain" description="Ketopantoate reductase N-terminal" evidence="1">
    <location>
        <begin position="3"/>
        <end position="129"/>
    </location>
</feature>
<dbReference type="PANTHER" id="PTHR21708:SF43">
    <property type="entry name" value="KETOPANTOATE REDUCTASE C-TERMINAL DOMAIN-CONTAINING PROTEIN"/>
    <property type="match status" value="1"/>
</dbReference>
<reference evidence="2" key="1">
    <citation type="journal article" date="2018" name="Genome Biol. Evol.">
        <title>Genomics and development of Lentinus tigrinus, a white-rot wood-decaying mushroom with dimorphic fruiting bodies.</title>
        <authorList>
            <person name="Wu B."/>
            <person name="Xu Z."/>
            <person name="Knudson A."/>
            <person name="Carlson A."/>
            <person name="Chen N."/>
            <person name="Kovaka S."/>
            <person name="LaButti K."/>
            <person name="Lipzen A."/>
            <person name="Pennachio C."/>
            <person name="Riley R."/>
            <person name="Schakwitz W."/>
            <person name="Umezawa K."/>
            <person name="Ohm R.A."/>
            <person name="Grigoriev I.V."/>
            <person name="Nagy L.G."/>
            <person name="Gibbons J."/>
            <person name="Hibbett D."/>
        </authorList>
    </citation>
    <scope>NUCLEOTIDE SEQUENCE [LARGE SCALE GENOMIC DNA]</scope>
    <source>
        <strain evidence="2">ALCF2SS1-6</strain>
    </source>
</reference>
<dbReference type="SUPFAM" id="SSF51735">
    <property type="entry name" value="NAD(P)-binding Rossmann-fold domains"/>
    <property type="match status" value="1"/>
</dbReference>
<keyword evidence="3" id="KW-1185">Reference proteome</keyword>
<dbReference type="InterPro" id="IPR036291">
    <property type="entry name" value="NAD(P)-bd_dom_sf"/>
</dbReference>
<dbReference type="AlphaFoldDB" id="A0A5C2SHA0"/>
<organism evidence="2 3">
    <name type="scientific">Lentinus tigrinus ALCF2SS1-6</name>
    <dbReference type="NCBI Taxonomy" id="1328759"/>
    <lineage>
        <taxon>Eukaryota</taxon>
        <taxon>Fungi</taxon>
        <taxon>Dikarya</taxon>
        <taxon>Basidiomycota</taxon>
        <taxon>Agaricomycotina</taxon>
        <taxon>Agaricomycetes</taxon>
        <taxon>Polyporales</taxon>
        <taxon>Polyporaceae</taxon>
        <taxon>Lentinus</taxon>
    </lineage>
</organism>
<dbReference type="Gene3D" id="3.40.50.720">
    <property type="entry name" value="NAD(P)-binding Rossmann-like Domain"/>
    <property type="match status" value="1"/>
</dbReference>
<name>A0A5C2SHA0_9APHY</name>
<dbReference type="OrthoDB" id="3609at2759"/>
<evidence type="ECO:0000259" key="1">
    <source>
        <dbReference type="Pfam" id="PF02558"/>
    </source>
</evidence>
<protein>
    <recommendedName>
        <fullName evidence="1">Ketopantoate reductase N-terminal domain-containing protein</fullName>
    </recommendedName>
</protein>
<dbReference type="PANTHER" id="PTHR21708">
    <property type="entry name" value="PROBABLE 2-DEHYDROPANTOATE 2-REDUCTASE"/>
    <property type="match status" value="1"/>
</dbReference>
<evidence type="ECO:0000313" key="3">
    <source>
        <dbReference type="Proteomes" id="UP000313359"/>
    </source>
</evidence>
<dbReference type="EMBL" id="ML122258">
    <property type="protein sequence ID" value="RPD62618.1"/>
    <property type="molecule type" value="Genomic_DNA"/>
</dbReference>
<dbReference type="STRING" id="1328759.A0A5C2SHA0"/>
<dbReference type="Proteomes" id="UP000313359">
    <property type="component" value="Unassembled WGS sequence"/>
</dbReference>
<proteinExistence type="predicted"/>
<dbReference type="InterPro" id="IPR051402">
    <property type="entry name" value="KPR-Related"/>
</dbReference>
<dbReference type="GO" id="GO:0005737">
    <property type="term" value="C:cytoplasm"/>
    <property type="evidence" value="ECO:0007669"/>
    <property type="project" value="TreeGrafter"/>
</dbReference>
<evidence type="ECO:0000313" key="2">
    <source>
        <dbReference type="EMBL" id="RPD62618.1"/>
    </source>
</evidence>
<accession>A0A5C2SHA0</accession>